<reference evidence="3 4" key="1">
    <citation type="journal article" date="2011" name="J. Bacteriol.">
        <title>Complete genome sequence of the cellulose-degrading bacterium Cellulosilyticum lentocellum.</title>
        <authorList>
            <consortium name="US DOE Joint Genome Institute"/>
            <person name="Miller D.A."/>
            <person name="Suen G."/>
            <person name="Bruce D."/>
            <person name="Copeland A."/>
            <person name="Cheng J.F."/>
            <person name="Detter C."/>
            <person name="Goodwin L.A."/>
            <person name="Han C.S."/>
            <person name="Hauser L.J."/>
            <person name="Land M.L."/>
            <person name="Lapidus A."/>
            <person name="Lucas S."/>
            <person name="Meincke L."/>
            <person name="Pitluck S."/>
            <person name="Tapia R."/>
            <person name="Teshima H."/>
            <person name="Woyke T."/>
            <person name="Fox B.G."/>
            <person name="Angert E.R."/>
            <person name="Currie C.R."/>
        </authorList>
    </citation>
    <scope>NUCLEOTIDE SEQUENCE [LARGE SCALE GENOMIC DNA]</scope>
    <source>
        <strain evidence="4">ATCC 49066 / DSM 5427 / NCIMB 11756 / RHM5</strain>
    </source>
</reference>
<evidence type="ECO:0000256" key="2">
    <source>
        <dbReference type="SAM" id="MobiDB-lite"/>
    </source>
</evidence>
<keyword evidence="4" id="KW-1185">Reference proteome</keyword>
<keyword evidence="1" id="KW-0175">Coiled coil</keyword>
<dbReference type="Pfam" id="PF19753">
    <property type="entry name" value="DUF6240"/>
    <property type="match status" value="1"/>
</dbReference>
<evidence type="ECO:0000313" key="4">
    <source>
        <dbReference type="Proteomes" id="UP000008467"/>
    </source>
</evidence>
<evidence type="ECO:0000313" key="3">
    <source>
        <dbReference type="EMBL" id="ADZ82770.1"/>
    </source>
</evidence>
<dbReference type="InterPro" id="IPR046207">
    <property type="entry name" value="DUF6240"/>
</dbReference>
<gene>
    <name evidence="3" type="ordered locus">Clole_1038</name>
</gene>
<accession>F2JRG1</accession>
<feature type="region of interest" description="Disordered" evidence="2">
    <location>
        <begin position="100"/>
        <end position="122"/>
    </location>
</feature>
<dbReference type="RefSeq" id="WP_013656069.1">
    <property type="nucleotide sequence ID" value="NC_015275.1"/>
</dbReference>
<protein>
    <recommendedName>
        <fullName evidence="5">Flagellar hook-length control protein-like C-terminal domain-containing protein</fullName>
    </recommendedName>
</protein>
<dbReference type="HOGENOM" id="CLU_312775_0_0_9"/>
<proteinExistence type="predicted"/>
<dbReference type="STRING" id="642492.Clole_1038"/>
<dbReference type="KEGG" id="cle:Clole_1038"/>
<sequence>MIQGIKELGYSTYTPIGMQGGVENSEKSSEPKRFNLQEVIEQIKSYTYTEEDTKQVDNELLSQLKNQFDLREEDIYELHKRGFNLESLLIDDSKAYRGLENSHMSKEESEDTKKQESESKKVSDKISVIQQANDSMYLNTLISKEPITINNLYTNNFKGNLKKVSANFSKSDIASVLQMNGLPNNEGNTWAAKALMSCGMDVSKQDVLKLQNMKAAVAALEPQAEASGDRELLQDNAVQYEPYQIDRITDDLGMVTDEHIEKLIEEGKDVNITNLRESIYKNTEAILKEQQAARPSAIEVQNVNSAEAESVLSDGTMQNQEVINIDQAVTEIKDQINQIRAKLTLEAAQKISEKLPLESAELSVVAKELQQLQEQKVIAALNQVGLEVNEANITATTEVLDTVIDMKRYPMETIHIELNSQETAVLAEVKSALNAYSENETPVEKRFGETIKKVEGQIESLLEGQNIEVTAETIQAAKALITNGMEVSSENITSVLSIVTKLTTFLEDMTPIQAAAFIKEGMNPYYASVDTLLTWMSKEKLEGLKVSTAETIVALQEQKQINSEQKEAMIGLYRILQGVTKHKEEVIGYLFKNDLPLTIEKLQEATRYIQDKNHIEVNIDDDFGELENLQYNKQSAKNLINEQSEQTSKVAQLIKQLEEMELPVSESNINKLSKMSALLYPYIKEQFKKEVGSFEGLSTLPKSFLDKLEAVQNVEPEVIEKMIEQKVPLTLSNIYWMDKITHEPTVYGDLLNEAGMLKDELPEHLDEIEDELLKLEETARKEQEVATLSGDLLKYKQYKQLEEASHLQRQLIDKEGLYQIPFVINGEQRLVNLYVHKDAHHSVESGQHTKAIISYQTKNLGMVKAYIEIKDDHLGYKVEGETESITNKLEAHGETLMNLLTQIGYNVEYTAYATEVEPDNMSAIPLKRGDSNFEEMI</sequence>
<dbReference type="Proteomes" id="UP000008467">
    <property type="component" value="Chromosome"/>
</dbReference>
<dbReference type="AlphaFoldDB" id="F2JRG1"/>
<feature type="coiled-coil region" evidence="1">
    <location>
        <begin position="758"/>
        <end position="785"/>
    </location>
</feature>
<organism evidence="3 4">
    <name type="scientific">Cellulosilyticum lentocellum (strain ATCC 49066 / DSM 5427 / NCIMB 11756 / RHM5)</name>
    <name type="common">Clostridium lentocellum</name>
    <dbReference type="NCBI Taxonomy" id="642492"/>
    <lineage>
        <taxon>Bacteria</taxon>
        <taxon>Bacillati</taxon>
        <taxon>Bacillota</taxon>
        <taxon>Clostridia</taxon>
        <taxon>Lachnospirales</taxon>
        <taxon>Cellulosilyticaceae</taxon>
        <taxon>Cellulosilyticum</taxon>
    </lineage>
</organism>
<dbReference type="EMBL" id="CP002582">
    <property type="protein sequence ID" value="ADZ82770.1"/>
    <property type="molecule type" value="Genomic_DNA"/>
</dbReference>
<evidence type="ECO:0008006" key="5">
    <source>
        <dbReference type="Google" id="ProtNLM"/>
    </source>
</evidence>
<name>F2JRG1_CELLD</name>
<evidence type="ECO:0000256" key="1">
    <source>
        <dbReference type="SAM" id="Coils"/>
    </source>
</evidence>
<dbReference type="eggNOG" id="ENOG502Z8RM">
    <property type="taxonomic scope" value="Bacteria"/>
</dbReference>
<feature type="compositionally biased region" description="Basic and acidic residues" evidence="2">
    <location>
        <begin position="103"/>
        <end position="122"/>
    </location>
</feature>